<evidence type="ECO:0000256" key="3">
    <source>
        <dbReference type="ARBA" id="ARBA00023125"/>
    </source>
</evidence>
<dbReference type="PANTHER" id="PTHR12802:SF155">
    <property type="entry name" value="DEUBIQUITINASE MYSM1"/>
    <property type="match status" value="1"/>
</dbReference>
<dbReference type="PANTHER" id="PTHR12802">
    <property type="entry name" value="SWI/SNF COMPLEX-RELATED"/>
    <property type="match status" value="1"/>
</dbReference>
<evidence type="ECO:0000256" key="6">
    <source>
        <dbReference type="SAM" id="MobiDB-lite"/>
    </source>
</evidence>
<dbReference type="InterPro" id="IPR017884">
    <property type="entry name" value="SANT_dom"/>
</dbReference>
<evidence type="ECO:0000256" key="5">
    <source>
        <dbReference type="ARBA" id="ARBA00023242"/>
    </source>
</evidence>
<dbReference type="PROSITE" id="PS50090">
    <property type="entry name" value="MYB_LIKE"/>
    <property type="match status" value="1"/>
</dbReference>
<feature type="domain" description="HTH myb-type" evidence="9">
    <location>
        <begin position="44"/>
        <end position="98"/>
    </location>
</feature>
<evidence type="ECO:0000313" key="10">
    <source>
        <dbReference type="EMBL" id="KAL3838742.1"/>
    </source>
</evidence>
<evidence type="ECO:0000259" key="8">
    <source>
        <dbReference type="PROSITE" id="PS51293"/>
    </source>
</evidence>
<dbReference type="SMART" id="SM00717">
    <property type="entry name" value="SANT"/>
    <property type="match status" value="1"/>
</dbReference>
<dbReference type="FunFam" id="1.10.10.60:FF:000023">
    <property type="entry name" value="protein REVEILLE 6 isoform X1"/>
    <property type="match status" value="1"/>
</dbReference>
<dbReference type="EMBL" id="JBJXBP010000003">
    <property type="protein sequence ID" value="KAL3838742.1"/>
    <property type="molecule type" value="Genomic_DNA"/>
</dbReference>
<keyword evidence="5" id="KW-0539">Nucleus</keyword>
<dbReference type="Gene3D" id="1.10.10.60">
    <property type="entry name" value="Homeodomain-like"/>
    <property type="match status" value="1"/>
</dbReference>
<dbReference type="Proteomes" id="UP001634393">
    <property type="component" value="Unassembled WGS sequence"/>
</dbReference>
<organism evidence="10 11">
    <name type="scientific">Penstemon smallii</name>
    <dbReference type="NCBI Taxonomy" id="265156"/>
    <lineage>
        <taxon>Eukaryota</taxon>
        <taxon>Viridiplantae</taxon>
        <taxon>Streptophyta</taxon>
        <taxon>Embryophyta</taxon>
        <taxon>Tracheophyta</taxon>
        <taxon>Spermatophyta</taxon>
        <taxon>Magnoliopsida</taxon>
        <taxon>eudicotyledons</taxon>
        <taxon>Gunneridae</taxon>
        <taxon>Pentapetalae</taxon>
        <taxon>asterids</taxon>
        <taxon>lamiids</taxon>
        <taxon>Lamiales</taxon>
        <taxon>Plantaginaceae</taxon>
        <taxon>Cheloneae</taxon>
        <taxon>Penstemon</taxon>
    </lineage>
</organism>
<feature type="domain" description="SANT" evidence="8">
    <location>
        <begin position="47"/>
        <end position="98"/>
    </location>
</feature>
<gene>
    <name evidence="10" type="ORF">ACJIZ3_023333</name>
</gene>
<dbReference type="Pfam" id="PF00249">
    <property type="entry name" value="Myb_DNA-binding"/>
    <property type="match status" value="1"/>
</dbReference>
<evidence type="ECO:0000256" key="1">
    <source>
        <dbReference type="ARBA" id="ARBA00004123"/>
    </source>
</evidence>
<feature type="compositionally biased region" description="Basic residues" evidence="6">
    <location>
        <begin position="118"/>
        <end position="128"/>
    </location>
</feature>
<keyword evidence="2" id="KW-0805">Transcription regulation</keyword>
<dbReference type="CDD" id="cd00167">
    <property type="entry name" value="SANT"/>
    <property type="match status" value="1"/>
</dbReference>
<dbReference type="GO" id="GO:0003677">
    <property type="term" value="F:DNA binding"/>
    <property type="evidence" value="ECO:0007669"/>
    <property type="project" value="UniProtKB-KW"/>
</dbReference>
<keyword evidence="11" id="KW-1185">Reference proteome</keyword>
<evidence type="ECO:0000313" key="11">
    <source>
        <dbReference type="Proteomes" id="UP001634393"/>
    </source>
</evidence>
<comment type="caution">
    <text evidence="10">The sequence shown here is derived from an EMBL/GenBank/DDBJ whole genome shotgun (WGS) entry which is preliminary data.</text>
</comment>
<dbReference type="AlphaFoldDB" id="A0ABD3TNT4"/>
<keyword evidence="3" id="KW-0238">DNA-binding</keyword>
<dbReference type="InterPro" id="IPR017930">
    <property type="entry name" value="Myb_dom"/>
</dbReference>
<dbReference type="NCBIfam" id="TIGR01557">
    <property type="entry name" value="myb_SHAQKYF"/>
    <property type="match status" value="1"/>
</dbReference>
<dbReference type="SUPFAM" id="SSF46689">
    <property type="entry name" value="Homeodomain-like"/>
    <property type="match status" value="1"/>
</dbReference>
<dbReference type="InterPro" id="IPR006447">
    <property type="entry name" value="Myb_dom_plants"/>
</dbReference>
<sequence>MVSEAMSVQEQYGITGLDTFLPPSDRISLDMDDDFAPKVRKVYTITKQRERWTQEEHKKFLDALKLHGRAWRKIEEHVGSKTAVQIRSHAQKFFSKVVRESNTDDSSSTKPIEIPPPRPKRKPMHPYPRKSVSPLKNGILVPEKPNRSTSPNLSQSPTSVLSSVSSEILNISEEARSSGPSHEHDEDSKELSLSSFKLFGKILLVENPQGPVYSTRFACKPESLDTSEETGLLDSVSWLTLCGNASLPTLGVHNPTPIKAWGLFDRKESTDIDEDKEVSMCSTGSNTDLVRPSSDGEKNCDVDSSPFSVENKRKFGKSFSSSKLSMRSSENSCRKGFVPYKRCFVEKACR</sequence>
<keyword evidence="4" id="KW-0804">Transcription</keyword>
<dbReference type="PROSITE" id="PS51293">
    <property type="entry name" value="SANT"/>
    <property type="match status" value="1"/>
</dbReference>
<dbReference type="InterPro" id="IPR001005">
    <property type="entry name" value="SANT/Myb"/>
</dbReference>
<feature type="region of interest" description="Disordered" evidence="6">
    <location>
        <begin position="97"/>
        <end position="159"/>
    </location>
</feature>
<accession>A0ABD3TNT4</accession>
<evidence type="ECO:0000259" key="7">
    <source>
        <dbReference type="PROSITE" id="PS50090"/>
    </source>
</evidence>
<protein>
    <submittedName>
        <fullName evidence="10">Uncharacterized protein</fullName>
    </submittedName>
</protein>
<proteinExistence type="predicted"/>
<dbReference type="GO" id="GO:0005634">
    <property type="term" value="C:nucleus"/>
    <property type="evidence" value="ECO:0007669"/>
    <property type="project" value="UniProtKB-SubCell"/>
</dbReference>
<reference evidence="10 11" key="1">
    <citation type="submission" date="2024-12" db="EMBL/GenBank/DDBJ databases">
        <title>The unique morphological basis and parallel evolutionary history of personate flowers in Penstemon.</title>
        <authorList>
            <person name="Depatie T.H."/>
            <person name="Wessinger C.A."/>
        </authorList>
    </citation>
    <scope>NUCLEOTIDE SEQUENCE [LARGE SCALE GENOMIC DNA]</scope>
    <source>
        <strain evidence="10">WTNN_2</strain>
        <tissue evidence="10">Leaf</tissue>
    </source>
</reference>
<evidence type="ECO:0000256" key="4">
    <source>
        <dbReference type="ARBA" id="ARBA00023163"/>
    </source>
</evidence>
<evidence type="ECO:0000256" key="2">
    <source>
        <dbReference type="ARBA" id="ARBA00023015"/>
    </source>
</evidence>
<name>A0ABD3TNT4_9LAMI</name>
<evidence type="ECO:0000259" key="9">
    <source>
        <dbReference type="PROSITE" id="PS51294"/>
    </source>
</evidence>
<feature type="domain" description="Myb-like" evidence="7">
    <location>
        <begin position="44"/>
        <end position="94"/>
    </location>
</feature>
<dbReference type="GO" id="GO:0010468">
    <property type="term" value="P:regulation of gene expression"/>
    <property type="evidence" value="ECO:0007669"/>
    <property type="project" value="UniProtKB-ARBA"/>
</dbReference>
<comment type="subcellular location">
    <subcellularLocation>
        <location evidence="1">Nucleus</location>
    </subcellularLocation>
</comment>
<dbReference type="InterPro" id="IPR009057">
    <property type="entry name" value="Homeodomain-like_sf"/>
</dbReference>
<dbReference type="PROSITE" id="PS51294">
    <property type="entry name" value="HTH_MYB"/>
    <property type="match status" value="1"/>
</dbReference>